<feature type="compositionally biased region" description="Acidic residues" evidence="1">
    <location>
        <begin position="214"/>
        <end position="226"/>
    </location>
</feature>
<feature type="transmembrane region" description="Helical" evidence="2">
    <location>
        <begin position="102"/>
        <end position="120"/>
    </location>
</feature>
<dbReference type="RefSeq" id="WP_339395041.1">
    <property type="nucleotide sequence ID" value="NZ_JBBFGL010000003.1"/>
</dbReference>
<feature type="transmembrane region" description="Helical" evidence="2">
    <location>
        <begin position="140"/>
        <end position="165"/>
    </location>
</feature>
<keyword evidence="2" id="KW-1133">Transmembrane helix</keyword>
<sequence>MMKNGILTFIFAFCPGAGQMYQGYMKRGLSLITMFCLFLVIGVSTLEVLTVGCVIVWMYSFFDTFNLRAQIGAGTAPEDDYLVHINWKDQRMQEFMMDSHKLLGWGLIVLGALVAYQNILMNTLGDIVWRWGQSSPFFRALYLMMDQLPEIVVCVALIICGAWLVRGPKGRKPKQKAADADFTEYAAQETPAGPEKKGFAMPKLSALLGKSVTPEDETEDEDGREE</sequence>
<gene>
    <name evidence="3" type="ORF">WF834_04550</name>
</gene>
<evidence type="ECO:0000313" key="3">
    <source>
        <dbReference type="EMBL" id="MEJ5195450.1"/>
    </source>
</evidence>
<feature type="region of interest" description="Disordered" evidence="1">
    <location>
        <begin position="206"/>
        <end position="226"/>
    </location>
</feature>
<keyword evidence="2" id="KW-0812">Transmembrane</keyword>
<proteinExistence type="predicted"/>
<keyword evidence="2" id="KW-0472">Membrane</keyword>
<feature type="transmembrane region" description="Helical" evidence="2">
    <location>
        <begin position="28"/>
        <end position="59"/>
    </location>
</feature>
<protein>
    <submittedName>
        <fullName evidence="3">Uncharacterized protein</fullName>
    </submittedName>
</protein>
<organism evidence="3 4">
    <name type="scientific">Faecalibacterium wellingii</name>
    <dbReference type="NCBI Taxonomy" id="2929491"/>
    <lineage>
        <taxon>Bacteria</taxon>
        <taxon>Bacillati</taxon>
        <taxon>Bacillota</taxon>
        <taxon>Clostridia</taxon>
        <taxon>Eubacteriales</taxon>
        <taxon>Oscillospiraceae</taxon>
        <taxon>Faecalibacterium</taxon>
    </lineage>
</organism>
<comment type="caution">
    <text evidence="3">The sequence shown here is derived from an EMBL/GenBank/DDBJ whole genome shotgun (WGS) entry which is preliminary data.</text>
</comment>
<evidence type="ECO:0000256" key="1">
    <source>
        <dbReference type="SAM" id="MobiDB-lite"/>
    </source>
</evidence>
<reference evidence="3" key="1">
    <citation type="submission" date="2024-03" db="EMBL/GenBank/DDBJ databases">
        <authorList>
            <person name="Plomp N."/>
            <person name="Harmsen H.J."/>
        </authorList>
    </citation>
    <scope>NUCLEOTIDE SEQUENCE</scope>
    <source>
        <strain evidence="3">HTF-128</strain>
    </source>
</reference>
<name>A0AB35Y7X7_9FIRM</name>
<accession>A0AB35Y7X7</accession>
<dbReference type="EMBL" id="JBBFGL010000003">
    <property type="protein sequence ID" value="MEJ5195450.1"/>
    <property type="molecule type" value="Genomic_DNA"/>
</dbReference>
<dbReference type="AlphaFoldDB" id="A0AB35Y7X7"/>
<evidence type="ECO:0000313" key="4">
    <source>
        <dbReference type="Proteomes" id="UP001373196"/>
    </source>
</evidence>
<evidence type="ECO:0000256" key="2">
    <source>
        <dbReference type="SAM" id="Phobius"/>
    </source>
</evidence>
<dbReference type="Proteomes" id="UP001373196">
    <property type="component" value="Unassembled WGS sequence"/>
</dbReference>